<name>A0A2U9BQN8_SCOMX</name>
<dbReference type="Proteomes" id="UP000246464">
    <property type="component" value="Chromosome 9"/>
</dbReference>
<reference evidence="1 2" key="1">
    <citation type="submission" date="2017-12" db="EMBL/GenBank/DDBJ databases">
        <title>Integrating genomic resources of turbot (Scophthalmus maximus) in depth evaluation of genetic and physical mapping variation across individuals.</title>
        <authorList>
            <person name="Martinez P."/>
        </authorList>
    </citation>
    <scope>NUCLEOTIDE SEQUENCE [LARGE SCALE GENOMIC DNA]</scope>
</reference>
<dbReference type="AlphaFoldDB" id="A0A2U9BQN8"/>
<organism evidence="1 2">
    <name type="scientific">Scophthalmus maximus</name>
    <name type="common">Turbot</name>
    <name type="synonym">Psetta maxima</name>
    <dbReference type="NCBI Taxonomy" id="52904"/>
    <lineage>
        <taxon>Eukaryota</taxon>
        <taxon>Metazoa</taxon>
        <taxon>Chordata</taxon>
        <taxon>Craniata</taxon>
        <taxon>Vertebrata</taxon>
        <taxon>Euteleostomi</taxon>
        <taxon>Actinopterygii</taxon>
        <taxon>Neopterygii</taxon>
        <taxon>Teleostei</taxon>
        <taxon>Neoteleostei</taxon>
        <taxon>Acanthomorphata</taxon>
        <taxon>Carangaria</taxon>
        <taxon>Pleuronectiformes</taxon>
        <taxon>Pleuronectoidei</taxon>
        <taxon>Scophthalmidae</taxon>
        <taxon>Scophthalmus</taxon>
    </lineage>
</organism>
<dbReference type="EMBL" id="CP026251">
    <property type="protein sequence ID" value="AWP06498.1"/>
    <property type="molecule type" value="Genomic_DNA"/>
</dbReference>
<accession>A0A2U9BQN8</accession>
<gene>
    <name evidence="1" type="ORF">SMAX5B_018738</name>
</gene>
<proteinExistence type="predicted"/>
<evidence type="ECO:0000313" key="2">
    <source>
        <dbReference type="Proteomes" id="UP000246464"/>
    </source>
</evidence>
<sequence>MFSLLLLPVAMETGPGQVEPLAGVCAVTWGMRSVREERAAAADEEEEKSAASLLLDGVSTRALTGEWTGVRRVALPRTPLRPMRVVWR</sequence>
<keyword evidence="2" id="KW-1185">Reference proteome</keyword>
<evidence type="ECO:0000313" key="1">
    <source>
        <dbReference type="EMBL" id="AWP06498.1"/>
    </source>
</evidence>
<protein>
    <submittedName>
        <fullName evidence="1">Uncharacterized protein</fullName>
    </submittedName>
</protein>